<protein>
    <recommendedName>
        <fullName evidence="4">Secreted protein</fullName>
    </recommendedName>
</protein>
<organism evidence="2 3">
    <name type="scientific">Guyanagaster necrorhizus</name>
    <dbReference type="NCBI Taxonomy" id="856835"/>
    <lineage>
        <taxon>Eukaryota</taxon>
        <taxon>Fungi</taxon>
        <taxon>Dikarya</taxon>
        <taxon>Basidiomycota</taxon>
        <taxon>Agaricomycotina</taxon>
        <taxon>Agaricomycetes</taxon>
        <taxon>Agaricomycetidae</taxon>
        <taxon>Agaricales</taxon>
        <taxon>Marasmiineae</taxon>
        <taxon>Physalacriaceae</taxon>
        <taxon>Guyanagaster</taxon>
    </lineage>
</organism>
<comment type="caution">
    <text evidence="2">The sequence shown here is derived from an EMBL/GenBank/DDBJ whole genome shotgun (WGS) entry which is preliminary data.</text>
</comment>
<sequence>MSSSVFFLFYLSASCGILIFTRPTCLRCAVGTSERILPTAFTVLITSCTVRNVYLRCGHTVNLPEETTECEDANCKFSSFHPGNCKPPACLRTCWK</sequence>
<gene>
    <name evidence="2" type="ORF">BT62DRAFT_909053</name>
</gene>
<dbReference type="AlphaFoldDB" id="A0A9P8ANU3"/>
<evidence type="ECO:0008006" key="4">
    <source>
        <dbReference type="Google" id="ProtNLM"/>
    </source>
</evidence>
<dbReference type="RefSeq" id="XP_043034702.1">
    <property type="nucleotide sequence ID" value="XM_043183730.1"/>
</dbReference>
<keyword evidence="3" id="KW-1185">Reference proteome</keyword>
<proteinExistence type="predicted"/>
<feature type="signal peptide" evidence="1">
    <location>
        <begin position="1"/>
        <end position="16"/>
    </location>
</feature>
<accession>A0A9P8ANU3</accession>
<dbReference type="GeneID" id="66106027"/>
<evidence type="ECO:0000256" key="1">
    <source>
        <dbReference type="SAM" id="SignalP"/>
    </source>
</evidence>
<name>A0A9P8ANU3_9AGAR</name>
<feature type="chain" id="PRO_5040445369" description="Secreted protein" evidence="1">
    <location>
        <begin position="17"/>
        <end position="96"/>
    </location>
</feature>
<reference evidence="2" key="1">
    <citation type="submission" date="2020-11" db="EMBL/GenBank/DDBJ databases">
        <title>Adaptations for nitrogen fixation in a non-lichenized fungal sporocarp promotes dispersal by wood-feeding termites.</title>
        <authorList>
            <consortium name="DOE Joint Genome Institute"/>
            <person name="Koch R.A."/>
            <person name="Yoon G."/>
            <person name="Arayal U."/>
            <person name="Lail K."/>
            <person name="Amirebrahimi M."/>
            <person name="Labutti K."/>
            <person name="Lipzen A."/>
            <person name="Riley R."/>
            <person name="Barry K."/>
            <person name="Henrissat B."/>
            <person name="Grigoriev I.V."/>
            <person name="Herr J.R."/>
            <person name="Aime M.C."/>
        </authorList>
    </citation>
    <scope>NUCLEOTIDE SEQUENCE</scope>
    <source>
        <strain evidence="2">MCA 3950</strain>
    </source>
</reference>
<dbReference type="EMBL" id="MU250563">
    <property type="protein sequence ID" value="KAG7441202.1"/>
    <property type="molecule type" value="Genomic_DNA"/>
</dbReference>
<evidence type="ECO:0000313" key="2">
    <source>
        <dbReference type="EMBL" id="KAG7441202.1"/>
    </source>
</evidence>
<dbReference type="OrthoDB" id="2748942at2759"/>
<keyword evidence="1" id="KW-0732">Signal</keyword>
<evidence type="ECO:0000313" key="3">
    <source>
        <dbReference type="Proteomes" id="UP000812287"/>
    </source>
</evidence>
<dbReference type="Proteomes" id="UP000812287">
    <property type="component" value="Unassembled WGS sequence"/>
</dbReference>